<sequence>MPEFLPLKDFPVPERLTVDMVRRLRSDGVEREVADARQPGLILRVGRKSATFRYQWSVGSFGKQRKNRLVLGDAGELALDDARDLARRAADLVTQGLIPDESWVRSERMPIGDTAVAALDVATGRWTFAEARTAFLAHVKAKRKAGTLRDYTDYLERPELFKFEHRPVDQITEEDLSTVCAVIHATGREGTAEGMKRKLSSMWTFLQRQHNREKSGVRKRVQLDVPERTPGKRRPRRFPLPSEIRSVLQKARAGECGIASAPLVLLFLTGQRREAVAAVSTDDVRDGVWHIPPLHRKTADMREDTRVHTLPWPEELEMPPWGEWVFKAKRKRAGKGAKPHVAGSTLTHALKAETWSPHDVRRTLTTVLRHKGYKQDRIALILDHNEGGKSVIDAHYDAYEDLPEKTEMLTAWWDVLEGRDLIDEERVFKTHRMPPKKPRFRAKE</sequence>
<accession>A0A916Y5K5</accession>
<name>A0A916Y5K5_9HYPH</name>
<evidence type="ECO:0000256" key="2">
    <source>
        <dbReference type="ARBA" id="ARBA00022908"/>
    </source>
</evidence>
<dbReference type="PANTHER" id="PTHR30629">
    <property type="entry name" value="PROPHAGE INTEGRASE"/>
    <property type="match status" value="1"/>
</dbReference>
<comment type="caution">
    <text evidence="6">The sequence shown here is derived from an EMBL/GenBank/DDBJ whole genome shotgun (WGS) entry which is preliminary data.</text>
</comment>
<dbReference type="InterPro" id="IPR011010">
    <property type="entry name" value="DNA_brk_join_enz"/>
</dbReference>
<keyword evidence="7" id="KW-1185">Reference proteome</keyword>
<dbReference type="PANTHER" id="PTHR30629:SF2">
    <property type="entry name" value="PROPHAGE INTEGRASE INTS-RELATED"/>
    <property type="match status" value="1"/>
</dbReference>
<dbReference type="InterPro" id="IPR013762">
    <property type="entry name" value="Integrase-like_cat_sf"/>
</dbReference>
<dbReference type="Proteomes" id="UP000613160">
    <property type="component" value="Unassembled WGS sequence"/>
</dbReference>
<dbReference type="GO" id="GO:0006310">
    <property type="term" value="P:DNA recombination"/>
    <property type="evidence" value="ECO:0007669"/>
    <property type="project" value="UniProtKB-KW"/>
</dbReference>
<evidence type="ECO:0000259" key="5">
    <source>
        <dbReference type="Pfam" id="PF13356"/>
    </source>
</evidence>
<dbReference type="GO" id="GO:0003677">
    <property type="term" value="F:DNA binding"/>
    <property type="evidence" value="ECO:0007669"/>
    <property type="project" value="UniProtKB-KW"/>
</dbReference>
<reference evidence="6" key="2">
    <citation type="submission" date="2020-09" db="EMBL/GenBank/DDBJ databases">
        <authorList>
            <person name="Sun Q."/>
            <person name="Zhou Y."/>
        </authorList>
    </citation>
    <scope>NUCLEOTIDE SEQUENCE</scope>
    <source>
        <strain evidence="6">CGMCC 1.15493</strain>
    </source>
</reference>
<dbReference type="AlphaFoldDB" id="A0A916Y5K5"/>
<gene>
    <name evidence="6" type="ORF">GCM10011335_38290</name>
</gene>
<dbReference type="InterPro" id="IPR025166">
    <property type="entry name" value="Integrase_DNA_bind_dom"/>
</dbReference>
<keyword evidence="2" id="KW-0229">DNA integration</keyword>
<protein>
    <recommendedName>
        <fullName evidence="5">Integrase DNA-binding domain-containing protein</fullName>
    </recommendedName>
</protein>
<proteinExistence type="inferred from homology"/>
<dbReference type="Pfam" id="PF13356">
    <property type="entry name" value="Arm-DNA-bind_3"/>
    <property type="match status" value="1"/>
</dbReference>
<evidence type="ECO:0000313" key="6">
    <source>
        <dbReference type="EMBL" id="GGD31573.1"/>
    </source>
</evidence>
<evidence type="ECO:0000256" key="3">
    <source>
        <dbReference type="ARBA" id="ARBA00023125"/>
    </source>
</evidence>
<evidence type="ECO:0000313" key="7">
    <source>
        <dbReference type="Proteomes" id="UP000613160"/>
    </source>
</evidence>
<dbReference type="Gene3D" id="1.10.443.10">
    <property type="entry name" value="Intergrase catalytic core"/>
    <property type="match status" value="1"/>
</dbReference>
<comment type="similarity">
    <text evidence="1">Belongs to the 'phage' integrase family.</text>
</comment>
<dbReference type="InterPro" id="IPR050808">
    <property type="entry name" value="Phage_Integrase"/>
</dbReference>
<dbReference type="RefSeq" id="WP_188853754.1">
    <property type="nucleotide sequence ID" value="NZ_BMJJ01000010.1"/>
</dbReference>
<feature type="domain" description="Integrase DNA-binding" evidence="5">
    <location>
        <begin position="31"/>
        <end position="99"/>
    </location>
</feature>
<organism evidence="6 7">
    <name type="scientific">Aureimonas glaciei</name>
    <dbReference type="NCBI Taxonomy" id="1776957"/>
    <lineage>
        <taxon>Bacteria</taxon>
        <taxon>Pseudomonadati</taxon>
        <taxon>Pseudomonadota</taxon>
        <taxon>Alphaproteobacteria</taxon>
        <taxon>Hyphomicrobiales</taxon>
        <taxon>Aurantimonadaceae</taxon>
        <taxon>Aureimonas</taxon>
    </lineage>
</organism>
<dbReference type="InterPro" id="IPR038488">
    <property type="entry name" value="Integrase_DNA-bd_sf"/>
</dbReference>
<dbReference type="Gene3D" id="1.10.150.130">
    <property type="match status" value="1"/>
</dbReference>
<evidence type="ECO:0000256" key="4">
    <source>
        <dbReference type="ARBA" id="ARBA00023172"/>
    </source>
</evidence>
<dbReference type="SUPFAM" id="SSF56349">
    <property type="entry name" value="DNA breaking-rejoining enzymes"/>
    <property type="match status" value="1"/>
</dbReference>
<evidence type="ECO:0000256" key="1">
    <source>
        <dbReference type="ARBA" id="ARBA00008857"/>
    </source>
</evidence>
<dbReference type="GO" id="GO:0015074">
    <property type="term" value="P:DNA integration"/>
    <property type="evidence" value="ECO:0007669"/>
    <property type="project" value="UniProtKB-KW"/>
</dbReference>
<dbReference type="InterPro" id="IPR010998">
    <property type="entry name" value="Integrase_recombinase_N"/>
</dbReference>
<dbReference type="EMBL" id="BMJJ01000010">
    <property type="protein sequence ID" value="GGD31573.1"/>
    <property type="molecule type" value="Genomic_DNA"/>
</dbReference>
<reference evidence="6" key="1">
    <citation type="journal article" date="2014" name="Int. J. Syst. Evol. Microbiol.">
        <title>Complete genome sequence of Corynebacterium casei LMG S-19264T (=DSM 44701T), isolated from a smear-ripened cheese.</title>
        <authorList>
            <consortium name="US DOE Joint Genome Institute (JGI-PGF)"/>
            <person name="Walter F."/>
            <person name="Albersmeier A."/>
            <person name="Kalinowski J."/>
            <person name="Ruckert C."/>
        </authorList>
    </citation>
    <scope>NUCLEOTIDE SEQUENCE</scope>
    <source>
        <strain evidence="6">CGMCC 1.15493</strain>
    </source>
</reference>
<keyword evidence="3" id="KW-0238">DNA-binding</keyword>
<keyword evidence="4" id="KW-0233">DNA recombination</keyword>
<dbReference type="Gene3D" id="3.30.160.390">
    <property type="entry name" value="Integrase, DNA-binding domain"/>
    <property type="match status" value="1"/>
</dbReference>